<dbReference type="Proteomes" id="UP000681722">
    <property type="component" value="Unassembled WGS sequence"/>
</dbReference>
<dbReference type="Proteomes" id="UP000663829">
    <property type="component" value="Unassembled WGS sequence"/>
</dbReference>
<comment type="caution">
    <text evidence="2">The sequence shown here is derived from an EMBL/GenBank/DDBJ whole genome shotgun (WGS) entry which is preliminary data.</text>
</comment>
<dbReference type="AlphaFoldDB" id="A0A814X204"/>
<evidence type="ECO:0000256" key="1">
    <source>
        <dbReference type="SAM" id="MobiDB-lite"/>
    </source>
</evidence>
<gene>
    <name evidence="2" type="ORF">GPM918_LOCUS24083</name>
    <name evidence="3" type="ORF">SRO942_LOCUS24082</name>
</gene>
<protein>
    <submittedName>
        <fullName evidence="2">Uncharacterized protein</fullName>
    </submittedName>
</protein>
<evidence type="ECO:0000313" key="2">
    <source>
        <dbReference type="EMBL" id="CAF1208427.1"/>
    </source>
</evidence>
<organism evidence="2 4">
    <name type="scientific">Didymodactylos carnosus</name>
    <dbReference type="NCBI Taxonomy" id="1234261"/>
    <lineage>
        <taxon>Eukaryota</taxon>
        <taxon>Metazoa</taxon>
        <taxon>Spiralia</taxon>
        <taxon>Gnathifera</taxon>
        <taxon>Rotifera</taxon>
        <taxon>Eurotatoria</taxon>
        <taxon>Bdelloidea</taxon>
        <taxon>Philodinida</taxon>
        <taxon>Philodinidae</taxon>
        <taxon>Didymodactylos</taxon>
    </lineage>
</organism>
<proteinExistence type="predicted"/>
<name>A0A814X204_9BILA</name>
<dbReference type="Gene3D" id="1.25.40.20">
    <property type="entry name" value="Ankyrin repeat-containing domain"/>
    <property type="match status" value="1"/>
</dbReference>
<dbReference type="InterPro" id="IPR036770">
    <property type="entry name" value="Ankyrin_rpt-contain_sf"/>
</dbReference>
<sequence length="211" mass="23731">MDKDTDKNISNVNIDKLLLEAVLETDSGEAKKKRNKFDESILGYKFKTKQLILNKLDAQNYSALHYAVLNNNVHSIGKLLRFAHRNNQESKPLFSSFIPKKIDHTRCLDINIIGGEGKTPLHHAASKKEVDKQSIEFLDALVPVGRRWSTVTTALDPRRKTSTAADERTPDPDDENPITGKHQSRPVSELETCNTVPVKAIGFIHSENEYA</sequence>
<dbReference type="EMBL" id="CAJOBC010008851">
    <property type="protein sequence ID" value="CAF3972555.1"/>
    <property type="molecule type" value="Genomic_DNA"/>
</dbReference>
<feature type="region of interest" description="Disordered" evidence="1">
    <location>
        <begin position="153"/>
        <end position="191"/>
    </location>
</feature>
<accession>A0A814X204</accession>
<dbReference type="EMBL" id="CAJNOQ010008850">
    <property type="protein sequence ID" value="CAF1208427.1"/>
    <property type="molecule type" value="Genomic_DNA"/>
</dbReference>
<keyword evidence="4" id="KW-1185">Reference proteome</keyword>
<dbReference type="SUPFAM" id="SSF48403">
    <property type="entry name" value="Ankyrin repeat"/>
    <property type="match status" value="1"/>
</dbReference>
<evidence type="ECO:0000313" key="4">
    <source>
        <dbReference type="Proteomes" id="UP000663829"/>
    </source>
</evidence>
<evidence type="ECO:0000313" key="3">
    <source>
        <dbReference type="EMBL" id="CAF3972555.1"/>
    </source>
</evidence>
<reference evidence="2" key="1">
    <citation type="submission" date="2021-02" db="EMBL/GenBank/DDBJ databases">
        <authorList>
            <person name="Nowell W R."/>
        </authorList>
    </citation>
    <scope>NUCLEOTIDE SEQUENCE</scope>
</reference>